<dbReference type="RefSeq" id="XP_025420058.1">
    <property type="nucleotide sequence ID" value="XM_025564273.1"/>
</dbReference>
<protein>
    <submittedName>
        <fullName evidence="2">Uncharacterized protein LOC112690293</fullName>
    </submittedName>
</protein>
<sequence>MDELNMAIGVMKNRKAAGIERVMTEQINIPTEWFKSHVLALLKPGKAPTNANNFRLVSLLCHTYKMFERMVLNRINHKIDGKLNQQQAGFRAGKSCTGQILNLVEEIEKGYENNVITVFLYHCRPKVADEEYKTMDYLKEVF</sequence>
<name>A0A8B8GAX5_9HEMI</name>
<dbReference type="PANTHER" id="PTHR36688">
    <property type="entry name" value="ENDO/EXONUCLEASE/PHOSPHATASE DOMAIN-CONTAINING PROTEIN"/>
    <property type="match status" value="1"/>
</dbReference>
<gene>
    <name evidence="2" type="primary">LOC112690293</name>
</gene>
<organism evidence="1 2">
    <name type="scientific">Sipha flava</name>
    <name type="common">yellow sugarcane aphid</name>
    <dbReference type="NCBI Taxonomy" id="143950"/>
    <lineage>
        <taxon>Eukaryota</taxon>
        <taxon>Metazoa</taxon>
        <taxon>Ecdysozoa</taxon>
        <taxon>Arthropoda</taxon>
        <taxon>Hexapoda</taxon>
        <taxon>Insecta</taxon>
        <taxon>Pterygota</taxon>
        <taxon>Neoptera</taxon>
        <taxon>Paraneoptera</taxon>
        <taxon>Hemiptera</taxon>
        <taxon>Sternorrhyncha</taxon>
        <taxon>Aphidomorpha</taxon>
        <taxon>Aphidoidea</taxon>
        <taxon>Aphididae</taxon>
        <taxon>Sipha</taxon>
    </lineage>
</organism>
<proteinExistence type="predicted"/>
<reference evidence="2" key="1">
    <citation type="submission" date="2025-08" db="UniProtKB">
        <authorList>
            <consortium name="RefSeq"/>
        </authorList>
    </citation>
    <scope>IDENTIFICATION</scope>
    <source>
        <tissue evidence="2">Whole body</tissue>
    </source>
</reference>
<keyword evidence="1" id="KW-1185">Reference proteome</keyword>
<dbReference type="Proteomes" id="UP000694846">
    <property type="component" value="Unplaced"/>
</dbReference>
<accession>A0A8B8GAX5</accession>
<dbReference type="OrthoDB" id="6621432at2759"/>
<dbReference type="AlphaFoldDB" id="A0A8B8GAX5"/>
<evidence type="ECO:0000313" key="2">
    <source>
        <dbReference type="RefSeq" id="XP_025420058.1"/>
    </source>
</evidence>
<dbReference type="GeneID" id="112690293"/>
<evidence type="ECO:0000313" key="1">
    <source>
        <dbReference type="Proteomes" id="UP000694846"/>
    </source>
</evidence>
<dbReference type="InterPro" id="IPR052560">
    <property type="entry name" value="RdDP_mobile_element"/>
</dbReference>
<dbReference type="PANTHER" id="PTHR36688:SF1">
    <property type="entry name" value="ENDONUCLEASE_EXONUCLEASE_PHOSPHATASE DOMAIN-CONTAINING PROTEIN"/>
    <property type="match status" value="1"/>
</dbReference>